<keyword evidence="3" id="KW-1185">Reference proteome</keyword>
<feature type="compositionally biased region" description="Basic and acidic residues" evidence="1">
    <location>
        <begin position="240"/>
        <end position="270"/>
    </location>
</feature>
<reference evidence="2 3" key="1">
    <citation type="submission" date="2020-07" db="EMBL/GenBank/DDBJ databases">
        <title>Sequencing the genomes of 1000 actinobacteria strains.</title>
        <authorList>
            <person name="Klenk H.-P."/>
        </authorList>
    </citation>
    <scope>NUCLEOTIDE SEQUENCE [LARGE SCALE GENOMIC DNA]</scope>
    <source>
        <strain evidence="2 3">DSM 15664</strain>
    </source>
</reference>
<organism evidence="2 3">
    <name type="scientific">Nesterenkonia sandarakina</name>
    <dbReference type="NCBI Taxonomy" id="272918"/>
    <lineage>
        <taxon>Bacteria</taxon>
        <taxon>Bacillati</taxon>
        <taxon>Actinomycetota</taxon>
        <taxon>Actinomycetes</taxon>
        <taxon>Micrococcales</taxon>
        <taxon>Micrococcaceae</taxon>
        <taxon>Nesterenkonia</taxon>
    </lineage>
</organism>
<dbReference type="Proteomes" id="UP000560069">
    <property type="component" value="Unassembled WGS sequence"/>
</dbReference>
<feature type="region of interest" description="Disordered" evidence="1">
    <location>
        <begin position="149"/>
        <end position="194"/>
    </location>
</feature>
<name>A0A7Z0J4F2_9MICC</name>
<feature type="compositionally biased region" description="Low complexity" evidence="1">
    <location>
        <begin position="167"/>
        <end position="189"/>
    </location>
</feature>
<feature type="region of interest" description="Disordered" evidence="1">
    <location>
        <begin position="225"/>
        <end position="280"/>
    </location>
</feature>
<accession>A0A7Z0J4F2</accession>
<evidence type="ECO:0000256" key="1">
    <source>
        <dbReference type="SAM" id="MobiDB-lite"/>
    </source>
</evidence>
<evidence type="ECO:0000313" key="2">
    <source>
        <dbReference type="EMBL" id="NYJ17738.1"/>
    </source>
</evidence>
<dbReference type="AlphaFoldDB" id="A0A7Z0J4F2"/>
<evidence type="ECO:0008006" key="4">
    <source>
        <dbReference type="Google" id="ProtNLM"/>
    </source>
</evidence>
<dbReference type="EMBL" id="JACCFQ010000001">
    <property type="protein sequence ID" value="NYJ17738.1"/>
    <property type="molecule type" value="Genomic_DNA"/>
</dbReference>
<comment type="caution">
    <text evidence="2">The sequence shown here is derived from an EMBL/GenBank/DDBJ whole genome shotgun (WGS) entry which is preliminary data.</text>
</comment>
<sequence length="294" mass="30757">MRTHTAPSLPPGVYRAGVDFSAAELQVMVHEGALRPLLGDLYAASSLPDAPALRAQACRTLLAGGLRAHAVLCGESAAWVHLGTPAAPPRITVITAGVYRRRTAGPVPWQVHQVPLTEQEQRQLQGVPVTTPLRTAADLFLGLGTVGSRRALDAPPAQPRTRTATDAGSAPGARSGPGPGRAPEAGSAPGDDRARRWTAIRRLCLSEAEPIHPQALLRQIQSQLGGRGVVPPGHGTTDPGLRDDPSLGHAPDGRTPDERTPDGRTPDGRTPHGRTPNGRVERIAALLACHIPSG</sequence>
<dbReference type="RefSeq" id="WP_179442441.1">
    <property type="nucleotide sequence ID" value="NZ_BAAALK010000002.1"/>
</dbReference>
<gene>
    <name evidence="2" type="ORF">HNR11_002272</name>
</gene>
<protein>
    <recommendedName>
        <fullName evidence="4">Transcriptional regulator with AbiEi antitoxin domain of type IV toxin-antitoxin system</fullName>
    </recommendedName>
</protein>
<evidence type="ECO:0000313" key="3">
    <source>
        <dbReference type="Proteomes" id="UP000560069"/>
    </source>
</evidence>
<proteinExistence type="predicted"/>